<evidence type="ECO:0000313" key="2">
    <source>
        <dbReference type="Proteomes" id="UP000837857"/>
    </source>
</evidence>
<name>A0ABN8IY06_9NEOP</name>
<sequence length="157" mass="18225">MQVLAESSEEGMACEALFNDTLNDCCDSKFLFDDSSESTKCKNSKDEEELSCDDYKCLLEEDDLLVGEKISEGNVNKMLDKWENEYPKEKPMIDRARSECLGGKYLEYINEENCVPLKFYTCLYINSIIECQTWKTDVQCRKMKEYALMCKTLQDSK</sequence>
<dbReference type="EMBL" id="OW152816">
    <property type="protein sequence ID" value="CAH2067374.1"/>
    <property type="molecule type" value="Genomic_DNA"/>
</dbReference>
<keyword evidence="2" id="KW-1185">Reference proteome</keyword>
<gene>
    <name evidence="1" type="ORF">IPOD504_LOCUS13846</name>
</gene>
<organism evidence="1 2">
    <name type="scientific">Iphiclides podalirius</name>
    <name type="common">scarce swallowtail</name>
    <dbReference type="NCBI Taxonomy" id="110791"/>
    <lineage>
        <taxon>Eukaryota</taxon>
        <taxon>Metazoa</taxon>
        <taxon>Ecdysozoa</taxon>
        <taxon>Arthropoda</taxon>
        <taxon>Hexapoda</taxon>
        <taxon>Insecta</taxon>
        <taxon>Pterygota</taxon>
        <taxon>Neoptera</taxon>
        <taxon>Endopterygota</taxon>
        <taxon>Lepidoptera</taxon>
        <taxon>Glossata</taxon>
        <taxon>Ditrysia</taxon>
        <taxon>Papilionoidea</taxon>
        <taxon>Papilionidae</taxon>
        <taxon>Papilioninae</taxon>
        <taxon>Iphiclides</taxon>
    </lineage>
</organism>
<accession>A0ABN8IY06</accession>
<proteinExistence type="predicted"/>
<dbReference type="Proteomes" id="UP000837857">
    <property type="component" value="Chromosome 4"/>
</dbReference>
<protein>
    <submittedName>
        <fullName evidence="1">Uncharacterized protein</fullName>
    </submittedName>
</protein>
<reference evidence="1" key="1">
    <citation type="submission" date="2022-03" db="EMBL/GenBank/DDBJ databases">
        <authorList>
            <person name="Martin H S."/>
        </authorList>
    </citation>
    <scope>NUCLEOTIDE SEQUENCE</scope>
</reference>
<feature type="non-terminal residue" evidence="1">
    <location>
        <position position="157"/>
    </location>
</feature>
<evidence type="ECO:0000313" key="1">
    <source>
        <dbReference type="EMBL" id="CAH2067374.1"/>
    </source>
</evidence>